<dbReference type="InterPro" id="IPR003593">
    <property type="entry name" value="AAA+_ATPase"/>
</dbReference>
<dbReference type="AlphaFoldDB" id="A0A5B0RHS9"/>
<evidence type="ECO:0000256" key="11">
    <source>
        <dbReference type="SAM" id="MobiDB-lite"/>
    </source>
</evidence>
<comment type="caution">
    <text evidence="13">The sequence shown here is derived from an EMBL/GenBank/DDBJ whole genome shotgun (WGS) entry which is preliminary data.</text>
</comment>
<dbReference type="Pfam" id="PF09079">
    <property type="entry name" value="WHD_Cdc6"/>
    <property type="match status" value="1"/>
</dbReference>
<dbReference type="SMART" id="SM00382">
    <property type="entry name" value="AAA"/>
    <property type="match status" value="1"/>
</dbReference>
<keyword evidence="9 10" id="KW-0539">Nucleus</keyword>
<keyword evidence="4" id="KW-0479">Metal-binding</keyword>
<dbReference type="GO" id="GO:0005664">
    <property type="term" value="C:nuclear origin of replication recognition complex"/>
    <property type="evidence" value="ECO:0007669"/>
    <property type="project" value="TreeGrafter"/>
</dbReference>
<dbReference type="InterPro" id="IPR050311">
    <property type="entry name" value="ORC1/CDC6"/>
</dbReference>
<dbReference type="GO" id="GO:0016887">
    <property type="term" value="F:ATP hydrolysis activity"/>
    <property type="evidence" value="ECO:0007669"/>
    <property type="project" value="InterPro"/>
</dbReference>
<accession>A0A5B0RHS9</accession>
<proteinExistence type="inferred from homology"/>
<dbReference type="CDD" id="cd00009">
    <property type="entry name" value="AAA"/>
    <property type="match status" value="1"/>
</dbReference>
<dbReference type="GO" id="GO:0046872">
    <property type="term" value="F:metal ion binding"/>
    <property type="evidence" value="ECO:0007669"/>
    <property type="project" value="UniProtKB-KW"/>
</dbReference>
<name>A0A5B0RHS9_PUCGR</name>
<evidence type="ECO:0000256" key="8">
    <source>
        <dbReference type="ARBA" id="ARBA00023125"/>
    </source>
</evidence>
<evidence type="ECO:0000256" key="3">
    <source>
        <dbReference type="ARBA" id="ARBA00022705"/>
    </source>
</evidence>
<comment type="similarity">
    <text evidence="2 10">Belongs to the ORC1 family.</text>
</comment>
<evidence type="ECO:0000256" key="9">
    <source>
        <dbReference type="ARBA" id="ARBA00023242"/>
    </source>
</evidence>
<dbReference type="GO" id="GO:0006270">
    <property type="term" value="P:DNA replication initiation"/>
    <property type="evidence" value="ECO:0007669"/>
    <property type="project" value="TreeGrafter"/>
</dbReference>
<feature type="domain" description="AAA+ ATPase" evidence="12">
    <location>
        <begin position="97"/>
        <end position="262"/>
    </location>
</feature>
<evidence type="ECO:0000256" key="10">
    <source>
        <dbReference type="RuleBase" id="RU365058"/>
    </source>
</evidence>
<evidence type="ECO:0000256" key="2">
    <source>
        <dbReference type="ARBA" id="ARBA00008398"/>
    </source>
</evidence>
<keyword evidence="6 10" id="KW-0067">ATP-binding</keyword>
<keyword evidence="5 10" id="KW-0547">Nucleotide-binding</keyword>
<protein>
    <recommendedName>
        <fullName evidence="10">Origin recognition complex subunit 1</fullName>
    </recommendedName>
</protein>
<dbReference type="InterPro" id="IPR036388">
    <property type="entry name" value="WH-like_DNA-bd_sf"/>
</dbReference>
<comment type="function">
    <text evidence="10">Component of the origin recognition complex (ORC) that binds origins of replication. DNA-binding is ATP-dependent, however specific DNA sequences that define origins of replication have not been identified so far. ORC is required to assemble the pre-replication complex necessary to initiate DNA replication.</text>
</comment>
<dbReference type="FunFam" id="3.40.50.300:FF:000199">
    <property type="entry name" value="Origin recognition complex subunit 1"/>
    <property type="match status" value="1"/>
</dbReference>
<comment type="subunit">
    <text evidence="10">ORC is composed of six subunits.</text>
</comment>
<dbReference type="InterPro" id="IPR027417">
    <property type="entry name" value="P-loop_NTPase"/>
</dbReference>
<dbReference type="EMBL" id="VDEP01000181">
    <property type="protein sequence ID" value="KAA1125247.1"/>
    <property type="molecule type" value="Genomic_DNA"/>
</dbReference>
<organism evidence="13 14">
    <name type="scientific">Puccinia graminis f. sp. tritici</name>
    <dbReference type="NCBI Taxonomy" id="56615"/>
    <lineage>
        <taxon>Eukaryota</taxon>
        <taxon>Fungi</taxon>
        <taxon>Dikarya</taxon>
        <taxon>Basidiomycota</taxon>
        <taxon>Pucciniomycotina</taxon>
        <taxon>Pucciniomycetes</taxon>
        <taxon>Pucciniales</taxon>
        <taxon>Pucciniaceae</taxon>
        <taxon>Puccinia</taxon>
    </lineage>
</organism>
<evidence type="ECO:0000256" key="1">
    <source>
        <dbReference type="ARBA" id="ARBA00004123"/>
    </source>
</evidence>
<dbReference type="GO" id="GO:0005524">
    <property type="term" value="F:ATP binding"/>
    <property type="evidence" value="ECO:0007669"/>
    <property type="project" value="UniProtKB-KW"/>
</dbReference>
<dbReference type="Gene3D" id="1.10.10.10">
    <property type="entry name" value="Winged helix-like DNA-binding domain superfamily/Winged helix DNA-binding domain"/>
    <property type="match status" value="1"/>
</dbReference>
<dbReference type="Pfam" id="PF00004">
    <property type="entry name" value="AAA"/>
    <property type="match status" value="1"/>
</dbReference>
<evidence type="ECO:0000256" key="6">
    <source>
        <dbReference type="ARBA" id="ARBA00022840"/>
    </source>
</evidence>
<dbReference type="PANTHER" id="PTHR10763">
    <property type="entry name" value="CELL DIVISION CONTROL PROTEIN 6-RELATED"/>
    <property type="match status" value="1"/>
</dbReference>
<evidence type="ECO:0000259" key="12">
    <source>
        <dbReference type="SMART" id="SM00382"/>
    </source>
</evidence>
<dbReference type="InterPro" id="IPR015163">
    <property type="entry name" value="Cdc6_C"/>
</dbReference>
<evidence type="ECO:0000256" key="7">
    <source>
        <dbReference type="ARBA" id="ARBA00022842"/>
    </source>
</evidence>
<dbReference type="Gene3D" id="3.40.50.300">
    <property type="entry name" value="P-loop containing nucleotide triphosphate hydrolases"/>
    <property type="match status" value="1"/>
</dbReference>
<reference evidence="13 14" key="1">
    <citation type="submission" date="2019-05" db="EMBL/GenBank/DDBJ databases">
        <title>Emergence of the Ug99 lineage of the wheat stem rust pathogen through somatic hybridization.</title>
        <authorList>
            <person name="Li F."/>
            <person name="Upadhyaya N.M."/>
            <person name="Sperschneider J."/>
            <person name="Matny O."/>
            <person name="Nguyen-Phuc H."/>
            <person name="Mago R."/>
            <person name="Raley C."/>
            <person name="Miller M.E."/>
            <person name="Silverstein K.A.T."/>
            <person name="Henningsen E."/>
            <person name="Hirsch C.D."/>
            <person name="Visser B."/>
            <person name="Pretorius Z.A."/>
            <person name="Steffenson B.J."/>
            <person name="Schwessinger B."/>
            <person name="Dodds P.N."/>
            <person name="Figueroa M."/>
        </authorList>
    </citation>
    <scope>NUCLEOTIDE SEQUENCE [LARGE SCALE GENOMIC DNA]</scope>
    <source>
        <strain evidence="13 14">Ug99</strain>
    </source>
</reference>
<dbReference type="Pfam" id="PF22606">
    <property type="entry name" value="Cdc6-ORC-like_ATPase_lid"/>
    <property type="match status" value="1"/>
</dbReference>
<dbReference type="Proteomes" id="UP000325313">
    <property type="component" value="Unassembled WGS sequence"/>
</dbReference>
<keyword evidence="8 10" id="KW-0238">DNA-binding</keyword>
<comment type="subcellular location">
    <subcellularLocation>
        <location evidence="1 10">Nucleus</location>
    </subcellularLocation>
</comment>
<sequence length="456" mass="51982">MPTKKTKNLDRAKTARMSQKKKEHSAARSSRKTAVQTSKAAISEQEEEEEEEEVEVDPWERARKILHVSSTPSWLPCREEEFAELEAALTESIEEASGSCLYISGVPGTGKTATVHSVISSLQNKARNGELNPFKFFEINGMKVTEPSQTFILFWEFIAQNLVDPNSPPKRTSAREALKNLENYFNSPEPDRETCVLLVDELDQLVTRKQEVIYNFFNWPNQAHSRLIVIAVANKMDLPETELNGKIRSRLGSNRIQFKPYNHHQLMEILEMRLEELKDAVFVKDAIQWVSKKISSLTGDVRKALDLCRSTLERVEKENEIRMENGEEARLVQVKDVIDTYEQMISSGVSRFIKELSPHQSIMLLSISKAIKVAGIPEVELGDVISRHIRLANTLGFQPEPSHEELMTVVSSLQNMKLILNESSSFDYFSRIKLEVTDSDLRLITKNDKRFSSITI</sequence>
<dbReference type="InterPro" id="IPR054425">
    <property type="entry name" value="Cdc6_ORC1-like_ATPase_lid"/>
</dbReference>
<evidence type="ECO:0000313" key="13">
    <source>
        <dbReference type="EMBL" id="KAA1125247.1"/>
    </source>
</evidence>
<dbReference type="GO" id="GO:0003688">
    <property type="term" value="F:DNA replication origin binding"/>
    <property type="evidence" value="ECO:0007669"/>
    <property type="project" value="UniProtKB-ARBA"/>
</dbReference>
<keyword evidence="7" id="KW-0460">Magnesium</keyword>
<evidence type="ECO:0000256" key="4">
    <source>
        <dbReference type="ARBA" id="ARBA00022723"/>
    </source>
</evidence>
<dbReference type="SUPFAM" id="SSF52540">
    <property type="entry name" value="P-loop containing nucleoside triphosphate hydrolases"/>
    <property type="match status" value="1"/>
</dbReference>
<feature type="region of interest" description="Disordered" evidence="11">
    <location>
        <begin position="1"/>
        <end position="55"/>
    </location>
</feature>
<gene>
    <name evidence="13" type="primary">ORC1_2</name>
    <name evidence="13" type="ORF">PGTUg99_013239</name>
</gene>
<evidence type="ECO:0000256" key="5">
    <source>
        <dbReference type="ARBA" id="ARBA00022741"/>
    </source>
</evidence>
<dbReference type="GO" id="GO:0033314">
    <property type="term" value="P:mitotic DNA replication checkpoint signaling"/>
    <property type="evidence" value="ECO:0007669"/>
    <property type="project" value="TreeGrafter"/>
</dbReference>
<evidence type="ECO:0000313" key="14">
    <source>
        <dbReference type="Proteomes" id="UP000325313"/>
    </source>
</evidence>
<keyword evidence="3 10" id="KW-0235">DNA replication</keyword>
<dbReference type="PANTHER" id="PTHR10763:SF23">
    <property type="entry name" value="ORIGIN RECOGNITION COMPLEX SUBUNIT 1"/>
    <property type="match status" value="1"/>
</dbReference>
<feature type="compositionally biased region" description="Acidic residues" evidence="11">
    <location>
        <begin position="44"/>
        <end position="55"/>
    </location>
</feature>
<dbReference type="InterPro" id="IPR003959">
    <property type="entry name" value="ATPase_AAA_core"/>
</dbReference>